<reference evidence="1" key="1">
    <citation type="submission" date="2022-01" db="EMBL/GenBank/DDBJ databases">
        <title>Collection of gut derived symbiotic bacterial strains cultured from healthy donors.</title>
        <authorList>
            <person name="Lin H."/>
            <person name="Kohout C."/>
            <person name="Waligurski E."/>
            <person name="Pamer E.G."/>
        </authorList>
    </citation>
    <scope>NUCLEOTIDE SEQUENCE</scope>
    <source>
        <strain evidence="1">DFI.1.149</strain>
    </source>
</reference>
<evidence type="ECO:0000313" key="2">
    <source>
        <dbReference type="Proteomes" id="UP001199750"/>
    </source>
</evidence>
<protein>
    <recommendedName>
        <fullName evidence="3">Glycine cleavage system H protein</fullName>
    </recommendedName>
</protein>
<gene>
    <name evidence="1" type="ORF">L0P03_18025</name>
</gene>
<dbReference type="RefSeq" id="WP_237983045.1">
    <property type="nucleotide sequence ID" value="NZ_BAABYK010000001.1"/>
</dbReference>
<evidence type="ECO:0000313" key="1">
    <source>
        <dbReference type="EMBL" id="MCG4961719.1"/>
    </source>
</evidence>
<evidence type="ECO:0008006" key="3">
    <source>
        <dbReference type="Google" id="ProtNLM"/>
    </source>
</evidence>
<proteinExistence type="predicted"/>
<comment type="caution">
    <text evidence="1">The sequence shown here is derived from an EMBL/GenBank/DDBJ whole genome shotgun (WGS) entry which is preliminary data.</text>
</comment>
<dbReference type="Proteomes" id="UP001199750">
    <property type="component" value="Unassembled WGS sequence"/>
</dbReference>
<organism evidence="1 2">
    <name type="scientific">Odoribacter splanchnicus</name>
    <dbReference type="NCBI Taxonomy" id="28118"/>
    <lineage>
        <taxon>Bacteria</taxon>
        <taxon>Pseudomonadati</taxon>
        <taxon>Bacteroidota</taxon>
        <taxon>Bacteroidia</taxon>
        <taxon>Bacteroidales</taxon>
        <taxon>Odoribacteraceae</taxon>
        <taxon>Odoribacter</taxon>
    </lineage>
</organism>
<dbReference type="AlphaFoldDB" id="A0AAW5CLR7"/>
<name>A0AAW5CLR7_9BACT</name>
<accession>A0AAW5CLR7</accession>
<dbReference type="EMBL" id="JAKNDN010000043">
    <property type="protein sequence ID" value="MCG4961719.1"/>
    <property type="molecule type" value="Genomic_DNA"/>
</dbReference>
<sequence>MAVFLVKAAFHFFALSSAVFLSTFYSMYSHRDRLFVVSGKGSSGLSRTKKVGAASRLDDNLHTSISLQVVFSP</sequence>